<dbReference type="Proteomes" id="UP001209878">
    <property type="component" value="Unassembled WGS sequence"/>
</dbReference>
<keyword evidence="1" id="KW-1133">Transmembrane helix</keyword>
<reference evidence="2" key="1">
    <citation type="journal article" date="2023" name="Mol. Biol. Evol.">
        <title>Third-Generation Sequencing Reveals the Adaptive Role of the Epigenome in Three Deep-Sea Polychaetes.</title>
        <authorList>
            <person name="Perez M."/>
            <person name="Aroh O."/>
            <person name="Sun Y."/>
            <person name="Lan Y."/>
            <person name="Juniper S.K."/>
            <person name="Young C.R."/>
            <person name="Angers B."/>
            <person name="Qian P.Y."/>
        </authorList>
    </citation>
    <scope>NUCLEOTIDE SEQUENCE</scope>
    <source>
        <strain evidence="2">R07B-5</strain>
    </source>
</reference>
<accession>A0AAD9P3E1</accession>
<protein>
    <submittedName>
        <fullName evidence="2">Uncharacterized protein</fullName>
    </submittedName>
</protein>
<organism evidence="2 3">
    <name type="scientific">Ridgeia piscesae</name>
    <name type="common">Tubeworm</name>
    <dbReference type="NCBI Taxonomy" id="27915"/>
    <lineage>
        <taxon>Eukaryota</taxon>
        <taxon>Metazoa</taxon>
        <taxon>Spiralia</taxon>
        <taxon>Lophotrochozoa</taxon>
        <taxon>Annelida</taxon>
        <taxon>Polychaeta</taxon>
        <taxon>Sedentaria</taxon>
        <taxon>Canalipalpata</taxon>
        <taxon>Sabellida</taxon>
        <taxon>Siboglinidae</taxon>
        <taxon>Ridgeia</taxon>
    </lineage>
</organism>
<proteinExistence type="predicted"/>
<evidence type="ECO:0000256" key="1">
    <source>
        <dbReference type="SAM" id="Phobius"/>
    </source>
</evidence>
<name>A0AAD9P3E1_RIDPI</name>
<keyword evidence="1" id="KW-0472">Membrane</keyword>
<feature type="transmembrane region" description="Helical" evidence="1">
    <location>
        <begin position="6"/>
        <end position="25"/>
    </location>
</feature>
<gene>
    <name evidence="2" type="ORF">NP493_166g02018</name>
</gene>
<dbReference type="AlphaFoldDB" id="A0AAD9P3E1"/>
<sequence>MLYSCAVLFVYIINCLISFILLLSLKLSFHRFFDFSDDGASIGRQRSSEGHHVTFCDSLVESSHEENDSSVIINDSLANRNNSSALKETIDNVRQCDSQPVSPVGDVTPKAPILRIHRTPR</sequence>
<evidence type="ECO:0000313" key="3">
    <source>
        <dbReference type="Proteomes" id="UP001209878"/>
    </source>
</evidence>
<comment type="caution">
    <text evidence="2">The sequence shown here is derived from an EMBL/GenBank/DDBJ whole genome shotgun (WGS) entry which is preliminary data.</text>
</comment>
<evidence type="ECO:0000313" key="2">
    <source>
        <dbReference type="EMBL" id="KAK2187408.1"/>
    </source>
</evidence>
<keyword evidence="3" id="KW-1185">Reference proteome</keyword>
<keyword evidence="1" id="KW-0812">Transmembrane</keyword>
<dbReference type="EMBL" id="JAODUO010000166">
    <property type="protein sequence ID" value="KAK2187408.1"/>
    <property type="molecule type" value="Genomic_DNA"/>
</dbReference>